<evidence type="ECO:0000313" key="1">
    <source>
        <dbReference type="EMBL" id="PNC58060.1"/>
    </source>
</evidence>
<proteinExistence type="predicted"/>
<dbReference type="Proteomes" id="UP000235914">
    <property type="component" value="Unassembled WGS sequence"/>
</dbReference>
<gene>
    <name evidence="1" type="ORF">CXU09_03140</name>
</gene>
<evidence type="ECO:0000313" key="2">
    <source>
        <dbReference type="Proteomes" id="UP000235914"/>
    </source>
</evidence>
<protein>
    <submittedName>
        <fullName evidence="1">Uncharacterized protein</fullName>
    </submittedName>
</protein>
<reference evidence="1 2" key="1">
    <citation type="journal article" date="2017" name="BMC Genomics">
        <title>Genome sequencing of 39 Akkermansia muciniphila isolates reveals its population structure, genomic and functional diverisity, and global distribution in mammalian gut microbiotas.</title>
        <authorList>
            <person name="Guo X."/>
            <person name="Li S."/>
            <person name="Zhang J."/>
            <person name="Wu F."/>
            <person name="Li X."/>
            <person name="Wu D."/>
            <person name="Zhang M."/>
            <person name="Ou Z."/>
            <person name="Jie Z."/>
            <person name="Yan Q."/>
            <person name="Li P."/>
            <person name="Yi J."/>
            <person name="Peng Y."/>
        </authorList>
    </citation>
    <scope>NUCLEOTIDE SEQUENCE [LARGE SCALE GENOMIC DNA]</scope>
    <source>
        <strain evidence="1 2">GP43</strain>
    </source>
</reference>
<name>A0AAP8NNN6_9BACT</name>
<accession>A0AAP8NNN6</accession>
<organism evidence="1 2">
    <name type="scientific">Akkermansia muciniphila</name>
    <dbReference type="NCBI Taxonomy" id="239935"/>
    <lineage>
        <taxon>Bacteria</taxon>
        <taxon>Pseudomonadati</taxon>
        <taxon>Verrucomicrobiota</taxon>
        <taxon>Verrucomicrobiia</taxon>
        <taxon>Verrucomicrobiales</taxon>
        <taxon>Akkermansiaceae</taxon>
        <taxon>Akkermansia</taxon>
    </lineage>
</organism>
<sequence length="65" mass="7202">MTRKTGPLHLERAGFLRKFCKGVPFPFLRLAPAECFFLRLFMKKCGRGGADALAEAEGRAGIPTF</sequence>
<dbReference type="EMBL" id="PJKN01000001">
    <property type="protein sequence ID" value="PNC58060.1"/>
    <property type="molecule type" value="Genomic_DNA"/>
</dbReference>
<dbReference type="AlphaFoldDB" id="A0AAP8NNN6"/>
<comment type="caution">
    <text evidence="1">The sequence shown here is derived from an EMBL/GenBank/DDBJ whole genome shotgun (WGS) entry which is preliminary data.</text>
</comment>